<keyword evidence="6" id="KW-0472">Membrane</keyword>
<dbReference type="Pfam" id="PF00005">
    <property type="entry name" value="ABC_tran"/>
    <property type="match status" value="1"/>
</dbReference>
<dbReference type="InterPro" id="IPR017871">
    <property type="entry name" value="ABC_transporter-like_CS"/>
</dbReference>
<dbReference type="Proteomes" id="UP001623041">
    <property type="component" value="Unassembled WGS sequence"/>
</dbReference>
<keyword evidence="9" id="KW-1185">Reference proteome</keyword>
<keyword evidence="2" id="KW-0813">Transport</keyword>
<evidence type="ECO:0000256" key="4">
    <source>
        <dbReference type="ARBA" id="ARBA00022840"/>
    </source>
</evidence>
<dbReference type="PROSITE" id="PS50893">
    <property type="entry name" value="ABC_TRANSPORTER_2"/>
    <property type="match status" value="1"/>
</dbReference>
<comment type="similarity">
    <text evidence="1">Belongs to the ABC transporter superfamily.</text>
</comment>
<name>A0ABW8RLD8_9BACI</name>
<keyword evidence="6" id="KW-0812">Transmembrane</keyword>
<sequence>MKPIISCSTVTKTYNLYRRKRDKLIDLIGNKHGKQAFYALKNITFEVFPGETIGVIGINGSGKSTLANLLAQVMPPTSGNIDINGDSSLIAISAGLNNQLSGSENIQLKCLMNGFKKTEIDNISSAIIEFADIGTFIEQPIKNYSSGMKSRLGFAISVHLNPDILIVDEALSVGDQTFYEKCLLKMNELKANGKTIFFISHSISQLRPLCDRVLWLHFGEVKQFDKTMAVLRQYGSFIKWFNELSSSEKKQYKKTMLTEQFNKDLAVSRKAEKNGWGFYVQTGLLLVVSILSGIWMLLSK</sequence>
<keyword evidence="4 8" id="KW-0067">ATP-binding</keyword>
<dbReference type="GO" id="GO:0005524">
    <property type="term" value="F:ATP binding"/>
    <property type="evidence" value="ECO:0007669"/>
    <property type="project" value="UniProtKB-KW"/>
</dbReference>
<dbReference type="PANTHER" id="PTHR46743">
    <property type="entry name" value="TEICHOIC ACIDS EXPORT ATP-BINDING PROTEIN TAGH"/>
    <property type="match status" value="1"/>
</dbReference>
<gene>
    <name evidence="8" type="ORF">ACJEBI_18805</name>
</gene>
<dbReference type="CDD" id="cd03220">
    <property type="entry name" value="ABC_KpsT_Wzt"/>
    <property type="match status" value="1"/>
</dbReference>
<keyword evidence="3" id="KW-0547">Nucleotide-binding</keyword>
<dbReference type="InterPro" id="IPR027417">
    <property type="entry name" value="P-loop_NTPase"/>
</dbReference>
<keyword evidence="6" id="KW-1133">Transmembrane helix</keyword>
<dbReference type="EMBL" id="JBJHQH010000015">
    <property type="protein sequence ID" value="MFK9093519.1"/>
    <property type="molecule type" value="Genomic_DNA"/>
</dbReference>
<feature type="domain" description="ABC transporter" evidence="7">
    <location>
        <begin position="11"/>
        <end position="243"/>
    </location>
</feature>
<evidence type="ECO:0000256" key="3">
    <source>
        <dbReference type="ARBA" id="ARBA00022741"/>
    </source>
</evidence>
<dbReference type="InterPro" id="IPR003439">
    <property type="entry name" value="ABC_transporter-like_ATP-bd"/>
</dbReference>
<accession>A0ABW8RLD8</accession>
<keyword evidence="5" id="KW-1278">Translocase</keyword>
<dbReference type="InterPro" id="IPR015860">
    <property type="entry name" value="ABC_transpr_TagH-like"/>
</dbReference>
<feature type="transmembrane region" description="Helical" evidence="6">
    <location>
        <begin position="276"/>
        <end position="298"/>
    </location>
</feature>
<evidence type="ECO:0000256" key="6">
    <source>
        <dbReference type="SAM" id="Phobius"/>
    </source>
</evidence>
<dbReference type="Gene3D" id="3.40.50.300">
    <property type="entry name" value="P-loop containing nucleotide triphosphate hydrolases"/>
    <property type="match status" value="1"/>
</dbReference>
<dbReference type="PANTHER" id="PTHR46743:SF2">
    <property type="entry name" value="TEICHOIC ACIDS EXPORT ATP-BINDING PROTEIN TAGH"/>
    <property type="match status" value="1"/>
</dbReference>
<organism evidence="8 9">
    <name type="scientific">Bacillus salipaludis</name>
    <dbReference type="NCBI Taxonomy" id="2547811"/>
    <lineage>
        <taxon>Bacteria</taxon>
        <taxon>Bacillati</taxon>
        <taxon>Bacillota</taxon>
        <taxon>Bacilli</taxon>
        <taxon>Bacillales</taxon>
        <taxon>Bacillaceae</taxon>
        <taxon>Bacillus</taxon>
    </lineage>
</organism>
<evidence type="ECO:0000256" key="1">
    <source>
        <dbReference type="ARBA" id="ARBA00005417"/>
    </source>
</evidence>
<reference evidence="8 9" key="1">
    <citation type="submission" date="2024-11" db="EMBL/GenBank/DDBJ databases">
        <authorList>
            <person name="Lucas J.A."/>
        </authorList>
    </citation>
    <scope>NUCLEOTIDE SEQUENCE [LARGE SCALE GENOMIC DNA]</scope>
    <source>
        <strain evidence="8 9">Z 5.4</strain>
    </source>
</reference>
<evidence type="ECO:0000259" key="7">
    <source>
        <dbReference type="PROSITE" id="PS50893"/>
    </source>
</evidence>
<evidence type="ECO:0000256" key="2">
    <source>
        <dbReference type="ARBA" id="ARBA00022448"/>
    </source>
</evidence>
<evidence type="ECO:0000313" key="8">
    <source>
        <dbReference type="EMBL" id="MFK9093519.1"/>
    </source>
</evidence>
<dbReference type="InterPro" id="IPR050683">
    <property type="entry name" value="Bact_Polysacc_Export_ATP-bd"/>
</dbReference>
<evidence type="ECO:0000313" key="9">
    <source>
        <dbReference type="Proteomes" id="UP001623041"/>
    </source>
</evidence>
<evidence type="ECO:0000256" key="5">
    <source>
        <dbReference type="ARBA" id="ARBA00022967"/>
    </source>
</evidence>
<dbReference type="PROSITE" id="PS00211">
    <property type="entry name" value="ABC_TRANSPORTER_1"/>
    <property type="match status" value="1"/>
</dbReference>
<proteinExistence type="inferred from homology"/>
<dbReference type="SMART" id="SM00382">
    <property type="entry name" value="AAA"/>
    <property type="match status" value="1"/>
</dbReference>
<dbReference type="RefSeq" id="WP_406582030.1">
    <property type="nucleotide sequence ID" value="NZ_JBJHQH010000015.1"/>
</dbReference>
<dbReference type="InterPro" id="IPR003593">
    <property type="entry name" value="AAA+_ATPase"/>
</dbReference>
<protein>
    <submittedName>
        <fullName evidence="8">ABC transporter ATP-binding protein</fullName>
    </submittedName>
</protein>
<comment type="caution">
    <text evidence="8">The sequence shown here is derived from an EMBL/GenBank/DDBJ whole genome shotgun (WGS) entry which is preliminary data.</text>
</comment>
<dbReference type="SUPFAM" id="SSF52540">
    <property type="entry name" value="P-loop containing nucleoside triphosphate hydrolases"/>
    <property type="match status" value="1"/>
</dbReference>